<dbReference type="Pfam" id="PF06985">
    <property type="entry name" value="HET"/>
    <property type="match status" value="1"/>
</dbReference>
<proteinExistence type="predicted"/>
<sequence>MKVHQFASLQIIAEEVEVERNLQHWGLGGVFFIQSRTETFKVMTPEDNVATDMTRKGLPSFTPDLENRISRSIAWMAECEKMHEVCKGLGSGPLPTRILDLGTLEHGTHLKLRDDLAGAPGRYACLNDFKNGIQLTSLPKTIRDAIRVTRKLNLRYLWVDALCILQDDEEDKARECSKMDQIYQQAYITIAAARAEDCHDGFLDATESITDSLPRLPIVYPNGRQGKYQLLWLCTNGLEHEQDEICELAGPYSQGMNLASTPFDWISDHKPDRHWLAKMHQFLAGKAPITKGYFCFQFAPSFVHDEMQALWEQMMQEYSKRKLSVMSDKLSALAGLASRFREFIQDDYLAGHWRRWLLPHLLWRCVDERGAVRLPCCPSWSWLSVDGPICVENQDSSDIRIFYPQPVAKIISCKTTLRFDTAPYDQVTSGTLIIRGCLHAVALDLDFQEFCYDHPNDRRAPERKMRKITLDDPIAFWGLEGTDYRSLSSDMTSLTTVWCLPLYIVPEGRRSHPSMVRGITLAKSSKTHYKRVGWFYGDASWFYTEGSKDLREKDISII</sequence>
<dbReference type="EMBL" id="ML977510">
    <property type="protein sequence ID" value="KAF2127823.1"/>
    <property type="molecule type" value="Genomic_DNA"/>
</dbReference>
<dbReference type="GeneID" id="54411091"/>
<reference evidence="2" key="1">
    <citation type="journal article" date="2020" name="Stud. Mycol.">
        <title>101 Dothideomycetes genomes: a test case for predicting lifestyles and emergence of pathogens.</title>
        <authorList>
            <person name="Haridas S."/>
            <person name="Albert R."/>
            <person name="Binder M."/>
            <person name="Bloem J."/>
            <person name="Labutti K."/>
            <person name="Salamov A."/>
            <person name="Andreopoulos B."/>
            <person name="Baker S."/>
            <person name="Barry K."/>
            <person name="Bills G."/>
            <person name="Bluhm B."/>
            <person name="Cannon C."/>
            <person name="Castanera R."/>
            <person name="Culley D."/>
            <person name="Daum C."/>
            <person name="Ezra D."/>
            <person name="Gonzalez J."/>
            <person name="Henrissat B."/>
            <person name="Kuo A."/>
            <person name="Liang C."/>
            <person name="Lipzen A."/>
            <person name="Lutzoni F."/>
            <person name="Magnuson J."/>
            <person name="Mondo S."/>
            <person name="Nolan M."/>
            <person name="Ohm R."/>
            <person name="Pangilinan J."/>
            <person name="Park H.-J."/>
            <person name="Ramirez L."/>
            <person name="Alfaro M."/>
            <person name="Sun H."/>
            <person name="Tritt A."/>
            <person name="Yoshinaga Y."/>
            <person name="Zwiers L.-H."/>
            <person name="Turgeon B."/>
            <person name="Goodwin S."/>
            <person name="Spatafora J."/>
            <person name="Crous P."/>
            <person name="Grigoriev I."/>
        </authorList>
    </citation>
    <scope>NUCLEOTIDE SEQUENCE</scope>
    <source>
        <strain evidence="2">CBS 119687</strain>
    </source>
</reference>
<evidence type="ECO:0000259" key="1">
    <source>
        <dbReference type="Pfam" id="PF06985"/>
    </source>
</evidence>
<dbReference type="RefSeq" id="XP_033522212.1">
    <property type="nucleotide sequence ID" value="XM_033670659.1"/>
</dbReference>
<evidence type="ECO:0000313" key="2">
    <source>
        <dbReference type="EMBL" id="KAF2127823.1"/>
    </source>
</evidence>
<accession>A0A6A6A9F0</accession>
<feature type="domain" description="Heterokaryon incompatibility" evidence="1">
    <location>
        <begin position="131"/>
        <end position="208"/>
    </location>
</feature>
<organism evidence="2 3">
    <name type="scientific">Dothidotthia symphoricarpi CBS 119687</name>
    <dbReference type="NCBI Taxonomy" id="1392245"/>
    <lineage>
        <taxon>Eukaryota</taxon>
        <taxon>Fungi</taxon>
        <taxon>Dikarya</taxon>
        <taxon>Ascomycota</taxon>
        <taxon>Pezizomycotina</taxon>
        <taxon>Dothideomycetes</taxon>
        <taxon>Pleosporomycetidae</taxon>
        <taxon>Pleosporales</taxon>
        <taxon>Dothidotthiaceae</taxon>
        <taxon>Dothidotthia</taxon>
    </lineage>
</organism>
<keyword evidence="3" id="KW-1185">Reference proteome</keyword>
<dbReference type="PANTHER" id="PTHR33112:SF9">
    <property type="entry name" value="HETEROKARYON INCOMPATIBILITY DOMAIN-CONTAINING PROTEIN"/>
    <property type="match status" value="1"/>
</dbReference>
<dbReference type="OrthoDB" id="5125733at2759"/>
<evidence type="ECO:0000313" key="3">
    <source>
        <dbReference type="Proteomes" id="UP000799771"/>
    </source>
</evidence>
<name>A0A6A6A9F0_9PLEO</name>
<dbReference type="InterPro" id="IPR010730">
    <property type="entry name" value="HET"/>
</dbReference>
<protein>
    <recommendedName>
        <fullName evidence="1">Heterokaryon incompatibility domain-containing protein</fullName>
    </recommendedName>
</protein>
<gene>
    <name evidence="2" type="ORF">P153DRAFT_387550</name>
</gene>
<dbReference type="Proteomes" id="UP000799771">
    <property type="component" value="Unassembled WGS sequence"/>
</dbReference>
<dbReference type="AlphaFoldDB" id="A0A6A6A9F0"/>
<dbReference type="PANTHER" id="PTHR33112">
    <property type="entry name" value="DOMAIN PROTEIN, PUTATIVE-RELATED"/>
    <property type="match status" value="1"/>
</dbReference>